<evidence type="ECO:0000313" key="3">
    <source>
        <dbReference type="Proteomes" id="UP000197768"/>
    </source>
</evidence>
<reference evidence="1 4" key="2">
    <citation type="submission" date="2024-02" db="EMBL/GenBank/DDBJ databases">
        <title>Comparative Genomic Analysis of Flavobacterium Species Causing Columnaris Disease of Freshwater Fish in Thailand: Insights into Virulence and Resistance Mechanisms.</title>
        <authorList>
            <person name="Nguyen D."/>
            <person name="Chokmangmeepisarn P."/>
            <person name="Khianchaikhan K."/>
            <person name="Morishita M."/>
            <person name="Bunnoy A."/>
            <person name="Rodkhum C."/>
        </authorList>
    </citation>
    <scope>NUCLEOTIDE SEQUENCE [LARGE SCALE GENOMIC DNA]</scope>
    <source>
        <strain evidence="1 4">KCRT2007</strain>
    </source>
</reference>
<evidence type="ECO:0000313" key="1">
    <source>
        <dbReference type="EMBL" id="MFK7048828.1"/>
    </source>
</evidence>
<evidence type="ECO:0000313" key="2">
    <source>
        <dbReference type="EMBL" id="OWP84395.1"/>
    </source>
</evidence>
<dbReference type="AlphaFoldDB" id="A0A246GJD3"/>
<organism evidence="2 3">
    <name type="scientific">Flavobacterium davisii</name>
    <dbReference type="NCBI Taxonomy" id="2906077"/>
    <lineage>
        <taxon>Bacteria</taxon>
        <taxon>Pseudomonadati</taxon>
        <taxon>Bacteroidota</taxon>
        <taxon>Flavobacteriia</taxon>
        <taxon>Flavobacteriales</taxon>
        <taxon>Flavobacteriaceae</taxon>
        <taxon>Flavobacterium</taxon>
    </lineage>
</organism>
<dbReference type="Proteomes" id="UP001621813">
    <property type="component" value="Unassembled WGS sequence"/>
</dbReference>
<dbReference type="RefSeq" id="WP_088391848.1">
    <property type="nucleotide sequence ID" value="NZ_JAZGZR010000005.1"/>
</dbReference>
<keyword evidence="4" id="KW-1185">Reference proteome</keyword>
<dbReference type="EMBL" id="MTCZ01000038">
    <property type="protein sequence ID" value="OWP84395.1"/>
    <property type="molecule type" value="Genomic_DNA"/>
</dbReference>
<protein>
    <submittedName>
        <fullName evidence="2">Uncharacterized protein</fullName>
    </submittedName>
</protein>
<name>A0A246GJD3_9FLAO</name>
<comment type="caution">
    <text evidence="2">The sequence shown here is derived from an EMBL/GenBank/DDBJ whole genome shotgun (WGS) entry which is preliminary data.</text>
</comment>
<evidence type="ECO:0000313" key="4">
    <source>
        <dbReference type="Proteomes" id="UP001621813"/>
    </source>
</evidence>
<proteinExistence type="predicted"/>
<dbReference type="EMBL" id="JAZGZR010000005">
    <property type="protein sequence ID" value="MFK7048828.1"/>
    <property type="molecule type" value="Genomic_DNA"/>
</dbReference>
<sequence>MKKYKASGVIFDTSPKILNEILIRIYPKIKSKARIFGYDFEYIDEIVEFFINTTDEKEYYLHIDFNGEYKEMNDLMLKLEKMLLENAILFDIGFYEKDINGNQISNDINFTHPNFGNKLN</sequence>
<accession>A0A246GJD3</accession>
<gene>
    <name evidence="2" type="ORF">BWK59_05560</name>
    <name evidence="1" type="ORF">V3Q77_02900</name>
</gene>
<dbReference type="Proteomes" id="UP000197768">
    <property type="component" value="Unassembled WGS sequence"/>
</dbReference>
<reference evidence="2 3" key="1">
    <citation type="journal article" date="2017" name="Infect. Genet. Evol.">
        <title>Comparative genome analysis of fish pathogen Flavobacterium columnare reveals extensive sequence diversity within the species.</title>
        <authorList>
            <person name="Kayansamruaj P."/>
            <person name="Dong H.T."/>
            <person name="Hirono I."/>
            <person name="Kondo H."/>
            <person name="Senapin S."/>
            <person name="Rodkhum C."/>
        </authorList>
    </citation>
    <scope>NUCLEOTIDE SEQUENCE [LARGE SCALE GENOMIC DNA]</scope>
    <source>
        <strain evidence="2 3">1215</strain>
    </source>
</reference>